<dbReference type="Proteomes" id="UP000253831">
    <property type="component" value="Unassembled WGS sequence"/>
</dbReference>
<gene>
    <name evidence="1" type="ORF">DVS81_02770</name>
</gene>
<sequence>MTVRIGQIELNGVQNVYTEESRALVEQHAPRQDGSIFQDLGRDPVTVLVDGLLLGAAALPGLEQLRAAQLAAEPLPFAADVVIGSELTEVLIEDLQVRQVAGYPDRYRYTLRLREYKRSPGPAAALQLQIDGHVAADADAWGSDSLAAAGVLLDPASLPTALLQNPKVLDHLSATDLGKSIAVNAKQLSGANFSGMLQTVSRLDPGKAVGLIQALRDEEGLAGFLEKYADEGLDFVSDLTGVDLRRAGPLVEALVDGLEFLKRAQDVAERAGKLIGQVSGFDPLADIQSLFGQKR</sequence>
<dbReference type="AlphaFoldDB" id="A0A369XRZ2"/>
<comment type="caution">
    <text evidence="1">The sequence shown here is derived from an EMBL/GenBank/DDBJ whole genome shotgun (WGS) entry which is preliminary data.</text>
</comment>
<name>A0A369XRZ2_9PROT</name>
<evidence type="ECO:0000313" key="1">
    <source>
        <dbReference type="EMBL" id="RDE52170.1"/>
    </source>
</evidence>
<proteinExistence type="predicted"/>
<protein>
    <submittedName>
        <fullName evidence="1">Uncharacterized protein</fullName>
    </submittedName>
</protein>
<reference evidence="1 2" key="1">
    <citation type="submission" date="2018-05" db="EMBL/GenBank/DDBJ databases">
        <title>Integrated omic analyses show evidence that a Ca. Accumulibacter phosphatis strain performs denitrification under micro-aerobic conditions.</title>
        <authorList>
            <person name="Camejo P.Y."/>
            <person name="Katherine M.D."/>
            <person name="Daniel N.R."/>
        </authorList>
    </citation>
    <scope>NUCLEOTIDE SEQUENCE [LARGE SCALE GENOMIC DNA]</scope>
    <source>
        <strain evidence="1">UW-LDO-IC</strain>
    </source>
</reference>
<evidence type="ECO:0000313" key="2">
    <source>
        <dbReference type="Proteomes" id="UP000253831"/>
    </source>
</evidence>
<organism evidence="1 2">
    <name type="scientific">Candidatus Accumulibacter meliphilus</name>
    <dbReference type="NCBI Taxonomy" id="2211374"/>
    <lineage>
        <taxon>Bacteria</taxon>
        <taxon>Pseudomonadati</taxon>
        <taxon>Pseudomonadota</taxon>
        <taxon>Betaproteobacteria</taxon>
        <taxon>Candidatus Accumulibacter</taxon>
    </lineage>
</organism>
<accession>A0A369XRZ2</accession>
<dbReference type="EMBL" id="QPGA01000002">
    <property type="protein sequence ID" value="RDE52170.1"/>
    <property type="molecule type" value="Genomic_DNA"/>
</dbReference>